<protein>
    <submittedName>
        <fullName evidence="3">Uncharacterized protein</fullName>
    </submittedName>
</protein>
<name>A0AA88YHD4_PINIB</name>
<keyword evidence="1" id="KW-0238">DNA-binding</keyword>
<gene>
    <name evidence="3" type="ORF">FSP39_003485</name>
</gene>
<evidence type="ECO:0000313" key="3">
    <source>
        <dbReference type="EMBL" id="KAK3101427.1"/>
    </source>
</evidence>
<dbReference type="Gene3D" id="1.10.443.10">
    <property type="entry name" value="Intergrase catalytic core"/>
    <property type="match status" value="1"/>
</dbReference>
<comment type="caution">
    <text evidence="3">The sequence shown here is derived from an EMBL/GenBank/DDBJ whole genome shotgun (WGS) entry which is preliminary data.</text>
</comment>
<dbReference type="SUPFAM" id="SSF56349">
    <property type="entry name" value="DNA breaking-rejoining enzymes"/>
    <property type="match status" value="1"/>
</dbReference>
<dbReference type="InterPro" id="IPR052925">
    <property type="entry name" value="Phage_Integrase-like_Recomb"/>
</dbReference>
<feature type="non-terminal residue" evidence="3">
    <location>
        <position position="1"/>
    </location>
</feature>
<sequence length="195" mass="22145">LPDFCLKARAENTIKQYRYAFNNFCKWCKKYQPAVTPLPASDFHLSMYIIHLTKNGNSATNIQSVCHAISWAHSMAGVKDPCESDLVKLVKEGAIRETSRPIIKKEPVLPEHLIRLIDIFANDNCSLADLRIACMCIVAYAGFLRFSELSQLQRQDIKIFQDHMIISRKVKLTNTNMGATFASHELILKPVQSTF</sequence>
<evidence type="ECO:0000256" key="1">
    <source>
        <dbReference type="ARBA" id="ARBA00023125"/>
    </source>
</evidence>
<dbReference type="GO" id="GO:0006310">
    <property type="term" value="P:DNA recombination"/>
    <property type="evidence" value="ECO:0007669"/>
    <property type="project" value="UniProtKB-KW"/>
</dbReference>
<dbReference type="AlphaFoldDB" id="A0AA88YHD4"/>
<dbReference type="PANTHER" id="PTHR34605">
    <property type="entry name" value="PHAGE_INTEGRASE DOMAIN-CONTAINING PROTEIN"/>
    <property type="match status" value="1"/>
</dbReference>
<dbReference type="SUPFAM" id="SSF47823">
    <property type="entry name" value="lambda integrase-like, N-terminal domain"/>
    <property type="match status" value="1"/>
</dbReference>
<dbReference type="InterPro" id="IPR011010">
    <property type="entry name" value="DNA_brk_join_enz"/>
</dbReference>
<dbReference type="InterPro" id="IPR013762">
    <property type="entry name" value="Integrase-like_cat_sf"/>
</dbReference>
<keyword evidence="2" id="KW-0233">DNA recombination</keyword>
<dbReference type="Proteomes" id="UP001186944">
    <property type="component" value="Unassembled WGS sequence"/>
</dbReference>
<organism evidence="3 4">
    <name type="scientific">Pinctada imbricata</name>
    <name type="common">Atlantic pearl-oyster</name>
    <name type="synonym">Pinctada martensii</name>
    <dbReference type="NCBI Taxonomy" id="66713"/>
    <lineage>
        <taxon>Eukaryota</taxon>
        <taxon>Metazoa</taxon>
        <taxon>Spiralia</taxon>
        <taxon>Lophotrochozoa</taxon>
        <taxon>Mollusca</taxon>
        <taxon>Bivalvia</taxon>
        <taxon>Autobranchia</taxon>
        <taxon>Pteriomorphia</taxon>
        <taxon>Pterioida</taxon>
        <taxon>Pterioidea</taxon>
        <taxon>Pteriidae</taxon>
        <taxon>Pinctada</taxon>
    </lineage>
</organism>
<accession>A0AA88YHD4</accession>
<reference evidence="3" key="1">
    <citation type="submission" date="2019-08" db="EMBL/GenBank/DDBJ databases">
        <title>The improved chromosome-level genome for the pearl oyster Pinctada fucata martensii using PacBio sequencing and Hi-C.</title>
        <authorList>
            <person name="Zheng Z."/>
        </authorList>
    </citation>
    <scope>NUCLEOTIDE SEQUENCE</scope>
    <source>
        <strain evidence="3">ZZ-2019</strain>
        <tissue evidence="3">Adductor muscle</tissue>
    </source>
</reference>
<dbReference type="EMBL" id="VSWD01000005">
    <property type="protein sequence ID" value="KAK3101427.1"/>
    <property type="molecule type" value="Genomic_DNA"/>
</dbReference>
<proteinExistence type="predicted"/>
<keyword evidence="4" id="KW-1185">Reference proteome</keyword>
<dbReference type="GO" id="GO:0015074">
    <property type="term" value="P:DNA integration"/>
    <property type="evidence" value="ECO:0007669"/>
    <property type="project" value="InterPro"/>
</dbReference>
<dbReference type="InterPro" id="IPR010998">
    <property type="entry name" value="Integrase_recombinase_N"/>
</dbReference>
<evidence type="ECO:0000313" key="4">
    <source>
        <dbReference type="Proteomes" id="UP001186944"/>
    </source>
</evidence>
<dbReference type="PANTHER" id="PTHR34605:SF4">
    <property type="entry name" value="DNA ADENINE METHYLTRANSFERASE"/>
    <property type="match status" value="1"/>
</dbReference>
<evidence type="ECO:0000256" key="2">
    <source>
        <dbReference type="ARBA" id="ARBA00023172"/>
    </source>
</evidence>
<dbReference type="Gene3D" id="1.10.150.130">
    <property type="match status" value="1"/>
</dbReference>
<dbReference type="GO" id="GO:0003677">
    <property type="term" value="F:DNA binding"/>
    <property type="evidence" value="ECO:0007669"/>
    <property type="project" value="UniProtKB-KW"/>
</dbReference>